<proteinExistence type="predicted"/>
<feature type="non-terminal residue" evidence="1">
    <location>
        <position position="1"/>
    </location>
</feature>
<evidence type="ECO:0000313" key="1">
    <source>
        <dbReference type="EMBL" id="GMS81910.1"/>
    </source>
</evidence>
<protein>
    <submittedName>
        <fullName evidence="1">Uncharacterized protein</fullName>
    </submittedName>
</protein>
<gene>
    <name evidence="1" type="ORF">PENTCL1PPCAC_4085</name>
</gene>
<name>A0AAV5SHH3_9BILA</name>
<feature type="non-terminal residue" evidence="1">
    <location>
        <position position="251"/>
    </location>
</feature>
<dbReference type="Proteomes" id="UP001432027">
    <property type="component" value="Unassembled WGS sequence"/>
</dbReference>
<sequence length="251" mass="27215">LAFNGKIVHKMRCNNSQWMVDEKVAEPVVCAIAPSELKTCPMLQNNPWNPEGCKTSFDTCGQAYKCMDPTFTTTAYICANGGQPIMAKNSVLKLDSITCHRTTGEWVYTVGGVKMTEQQIAAKIGPGPPFQYSCLEPDGPSVAECGQIGVNWFQDDCQAILANKGYTCDYGMRTPCAITCASGAPALKYYDSATDTNPYVFMEVGGVTCSATGWMFKYKKGGVVVTEDLATFVAGHVPTNSQWQWACVTPT</sequence>
<evidence type="ECO:0000313" key="2">
    <source>
        <dbReference type="Proteomes" id="UP001432027"/>
    </source>
</evidence>
<keyword evidence="2" id="KW-1185">Reference proteome</keyword>
<organism evidence="1 2">
    <name type="scientific">Pristionchus entomophagus</name>
    <dbReference type="NCBI Taxonomy" id="358040"/>
    <lineage>
        <taxon>Eukaryota</taxon>
        <taxon>Metazoa</taxon>
        <taxon>Ecdysozoa</taxon>
        <taxon>Nematoda</taxon>
        <taxon>Chromadorea</taxon>
        <taxon>Rhabditida</taxon>
        <taxon>Rhabditina</taxon>
        <taxon>Diplogasteromorpha</taxon>
        <taxon>Diplogasteroidea</taxon>
        <taxon>Neodiplogasteridae</taxon>
        <taxon>Pristionchus</taxon>
    </lineage>
</organism>
<reference evidence="1" key="1">
    <citation type="submission" date="2023-10" db="EMBL/GenBank/DDBJ databases">
        <title>Genome assembly of Pristionchus species.</title>
        <authorList>
            <person name="Yoshida K."/>
            <person name="Sommer R.J."/>
        </authorList>
    </citation>
    <scope>NUCLEOTIDE SEQUENCE</scope>
    <source>
        <strain evidence="1">RS0144</strain>
    </source>
</reference>
<dbReference type="EMBL" id="BTSX01000001">
    <property type="protein sequence ID" value="GMS81910.1"/>
    <property type="molecule type" value="Genomic_DNA"/>
</dbReference>
<accession>A0AAV5SHH3</accession>
<comment type="caution">
    <text evidence="1">The sequence shown here is derived from an EMBL/GenBank/DDBJ whole genome shotgun (WGS) entry which is preliminary data.</text>
</comment>
<dbReference type="AlphaFoldDB" id="A0AAV5SHH3"/>